<dbReference type="EMBL" id="JAEHOC010000010">
    <property type="protein sequence ID" value="KAG2438158.1"/>
    <property type="molecule type" value="Genomic_DNA"/>
</dbReference>
<feature type="domain" description="Pherophorin" evidence="1">
    <location>
        <begin position="6"/>
        <end position="135"/>
    </location>
</feature>
<dbReference type="Proteomes" id="UP000650467">
    <property type="component" value="Unassembled WGS sequence"/>
</dbReference>
<evidence type="ECO:0000259" key="1">
    <source>
        <dbReference type="Pfam" id="PF12499"/>
    </source>
</evidence>
<dbReference type="Pfam" id="PF12499">
    <property type="entry name" value="DUF3707"/>
    <property type="match status" value="3"/>
</dbReference>
<protein>
    <recommendedName>
        <fullName evidence="1">Pherophorin domain-containing protein</fullName>
    </recommendedName>
</protein>
<accession>A0A835T3M6</accession>
<organism evidence="2 3">
    <name type="scientific">Chlamydomonas incerta</name>
    <dbReference type="NCBI Taxonomy" id="51695"/>
    <lineage>
        <taxon>Eukaryota</taxon>
        <taxon>Viridiplantae</taxon>
        <taxon>Chlorophyta</taxon>
        <taxon>core chlorophytes</taxon>
        <taxon>Chlorophyceae</taxon>
        <taxon>CS clade</taxon>
        <taxon>Chlamydomonadales</taxon>
        <taxon>Chlamydomonadaceae</taxon>
        <taxon>Chlamydomonas</taxon>
    </lineage>
</organism>
<dbReference type="InterPro" id="IPR024616">
    <property type="entry name" value="Pherophorin"/>
</dbReference>
<proteinExistence type="predicted"/>
<name>A0A835T3M6_CHLIN</name>
<gene>
    <name evidence="2" type="ORF">HXX76_005766</name>
</gene>
<comment type="caution">
    <text evidence="2">The sequence shown here is derived from an EMBL/GenBank/DDBJ whole genome shotgun (WGS) entry which is preliminary data.</text>
</comment>
<dbReference type="OrthoDB" id="523531at2759"/>
<reference evidence="2" key="1">
    <citation type="journal article" date="2020" name="bioRxiv">
        <title>Comparative genomics of Chlamydomonas.</title>
        <authorList>
            <person name="Craig R.J."/>
            <person name="Hasan A.R."/>
            <person name="Ness R.W."/>
            <person name="Keightley P.D."/>
        </authorList>
    </citation>
    <scope>NUCLEOTIDE SEQUENCE</scope>
    <source>
        <strain evidence="2">SAG 7.73</strain>
    </source>
</reference>
<evidence type="ECO:0000313" key="3">
    <source>
        <dbReference type="Proteomes" id="UP000650467"/>
    </source>
</evidence>
<keyword evidence="3" id="KW-1185">Reference proteome</keyword>
<feature type="domain" description="Pherophorin" evidence="1">
    <location>
        <begin position="516"/>
        <end position="657"/>
    </location>
</feature>
<sequence length="663" mass="72280">MMRYSEQTLANGNYQVCFDFQDIGCQSGNACCNSILKLMDKIEIQAEKTCSKTIAAVTFAGVNEIGSTHFDTEFAVGKVRITGLNANRATMQDAQLCITIKPPCNSFDVFFDSDKLGQPGMYQYAIFNGGHDCCPVCVWQPSSPPPPKNESVCDCISVFEPNTRWRLRYRDSELKGDYNFFSFNIFTVPSDYCLEVNYRPGYCCDQTLEEVEVAIAPEFQDSWWKLAPRYWFFNTDGSVFQSGAISTQHKSDLGLIFKGFNFNTSSVPPGTELVLTLALNATLWNNTEAFPCGQSNLVDEGGICDYLMYGNQIHDGQPVISPYGDFVPSCCPEGVYLIENPTPFCGCTDNKLESPYRLVMEPQPVTVKGATTYSFRIDTTNPVPPETNAEVDCNNMDLDAVRLYVLPEIANAAAITSVIFNNKTIPVKNITFGNDTHQYWIEIKELAKAKPAIGTSWTLAITVAGAAPPSICAPNGLGTGECEYNFFGKFSLKDLEYQCCAHGLSEPTLVSEEPDQCGCDANILATPYRLDYASAAYARPADATTLNFTLTYDQLDCEPNSACCASDLKSVFIEMDTTAFVSAAVTPAVPGGVTVEKLSTGIKLTALFGSANGYDVAVKVSGQKTLANVCGSLSAKDGCKYRLEGGYNVNQPYGCCPTDVTGV</sequence>
<evidence type="ECO:0000313" key="2">
    <source>
        <dbReference type="EMBL" id="KAG2438158.1"/>
    </source>
</evidence>
<dbReference type="AlphaFoldDB" id="A0A835T3M6"/>
<feature type="domain" description="Pherophorin" evidence="1">
    <location>
        <begin position="343"/>
        <end position="500"/>
    </location>
</feature>